<name>A0A1D8UYD6_9PROT</name>
<dbReference type="KEGG" id="kba:A0U89_15255"/>
<protein>
    <recommendedName>
        <fullName evidence="6">Lipoprotein</fullName>
    </recommendedName>
</protein>
<evidence type="ECO:0000313" key="5">
    <source>
        <dbReference type="Proteomes" id="UP000179145"/>
    </source>
</evidence>
<geneLocation type="plasmid" evidence="5">
    <name>pkb14400_2</name>
</geneLocation>
<geneLocation type="plasmid" evidence="5">
    <name>pkb14400_1</name>
</geneLocation>
<feature type="region of interest" description="Disordered" evidence="1">
    <location>
        <begin position="60"/>
        <end position="102"/>
    </location>
</feature>
<dbReference type="AlphaFoldDB" id="A0A1D8UYD6"/>
<feature type="chain" id="PRO_5013494293" description="Lipoprotein" evidence="2">
    <location>
        <begin position="20"/>
        <end position="102"/>
    </location>
</feature>
<sequence length="102" mass="11067">MKAFSFFPLALLLSLAACDSGNVQSTAHLHGPKPPKMRNAHYDPNSAYASERATWAPPVFDRNGTIVKPSDPRNDTGREDYEHAKWATGAQGGDRNAPPGTF</sequence>
<evidence type="ECO:0000256" key="2">
    <source>
        <dbReference type="SAM" id="SignalP"/>
    </source>
</evidence>
<dbReference type="RefSeq" id="WP_070403915.1">
    <property type="nucleotide sequence ID" value="NZ_BJVW01000065.1"/>
</dbReference>
<evidence type="ECO:0000313" key="3">
    <source>
        <dbReference type="EMBL" id="AOX18433.1"/>
    </source>
</evidence>
<dbReference type="EMBL" id="CP014676">
    <property type="protein sequence ID" value="AOX18665.1"/>
    <property type="molecule type" value="Genomic_DNA"/>
</dbReference>
<reference evidence="4" key="2">
    <citation type="submission" date="2016-03" db="EMBL/GenBank/DDBJ databases">
        <authorList>
            <person name="Ploux O."/>
        </authorList>
    </citation>
    <scope>NUCLEOTIDE SEQUENCE</scope>
    <source>
        <strain evidence="4">DSM 14400</strain>
        <plasmid evidence="3">pKB14400_1</plasmid>
        <plasmid evidence="4">pKB14400_2</plasmid>
    </source>
</reference>
<feature type="signal peptide" evidence="2">
    <location>
        <begin position="1"/>
        <end position="19"/>
    </location>
</feature>
<geneLocation type="plasmid" evidence="3">
    <name>pKB14400_1</name>
</geneLocation>
<feature type="compositionally biased region" description="Basic and acidic residues" evidence="1">
    <location>
        <begin position="70"/>
        <end position="85"/>
    </location>
</feature>
<accession>A0A1D8UYD6</accession>
<evidence type="ECO:0000313" key="4">
    <source>
        <dbReference type="EMBL" id="AOX18665.1"/>
    </source>
</evidence>
<dbReference type="Proteomes" id="UP000179145">
    <property type="component" value="Plasmid pKB14400_2"/>
</dbReference>
<keyword evidence="5" id="KW-1185">Reference proteome</keyword>
<proteinExistence type="predicted"/>
<evidence type="ECO:0000256" key="1">
    <source>
        <dbReference type="SAM" id="MobiDB-lite"/>
    </source>
</evidence>
<reference evidence="4 5" key="1">
    <citation type="journal article" date="2016" name="Microb. Cell Fact.">
        <title>Dissection of exopolysaccharide biosynthesis in Kozakia baliensis.</title>
        <authorList>
            <person name="Brandt J.U."/>
            <person name="Jakob F."/>
            <person name="Behr J."/>
            <person name="Geissler A.J."/>
            <person name="Vogel R.F."/>
        </authorList>
    </citation>
    <scope>NUCLEOTIDE SEQUENCE [LARGE SCALE GENOMIC DNA]</scope>
    <source>
        <strain evidence="4 5">DSM 14400</strain>
        <plasmid evidence="3">pKB14400_1</plasmid>
        <plasmid evidence="4">pKB14400_2</plasmid>
        <plasmid evidence="5">Plasmid pkb14400_1</plasmid>
        <plasmid evidence="5">Plasmid pkb14400_2</plasmid>
    </source>
</reference>
<dbReference type="PROSITE" id="PS51257">
    <property type="entry name" value="PROKAR_LIPOPROTEIN"/>
    <property type="match status" value="1"/>
</dbReference>
<gene>
    <name evidence="3" type="ORF">A0U89_14045</name>
    <name evidence="4" type="ORF">A0U89_15255</name>
</gene>
<dbReference type="OrthoDB" id="7219630at2"/>
<dbReference type="KEGG" id="kba:A0U89_14045"/>
<evidence type="ECO:0008006" key="6">
    <source>
        <dbReference type="Google" id="ProtNLM"/>
    </source>
</evidence>
<dbReference type="EMBL" id="CP014675">
    <property type="protein sequence ID" value="AOX18433.1"/>
    <property type="molecule type" value="Genomic_DNA"/>
</dbReference>
<keyword evidence="2" id="KW-0732">Signal</keyword>
<keyword evidence="4" id="KW-0614">Plasmid</keyword>
<dbReference type="Proteomes" id="UP000179145">
    <property type="component" value="Plasmid pKB14400_1"/>
</dbReference>
<organism evidence="4 5">
    <name type="scientific">Kozakia baliensis</name>
    <dbReference type="NCBI Taxonomy" id="153496"/>
    <lineage>
        <taxon>Bacteria</taxon>
        <taxon>Pseudomonadati</taxon>
        <taxon>Pseudomonadota</taxon>
        <taxon>Alphaproteobacteria</taxon>
        <taxon>Acetobacterales</taxon>
        <taxon>Acetobacteraceae</taxon>
        <taxon>Kozakia</taxon>
    </lineage>
</organism>
<geneLocation type="plasmid" evidence="4">
    <name>pKB14400_2</name>
</geneLocation>